<name>A0A397TBF4_9GLOM</name>
<evidence type="ECO:0000259" key="3">
    <source>
        <dbReference type="Pfam" id="PF25372"/>
    </source>
</evidence>
<protein>
    <recommendedName>
        <fullName evidence="3">F-box/LRR-repeat protein 15-like leucin rich repeat domain-containing protein</fullName>
    </recommendedName>
</protein>
<dbReference type="InterPro" id="IPR006553">
    <property type="entry name" value="Leu-rich_rpt_Cys-con_subtyp"/>
</dbReference>
<dbReference type="STRING" id="658196.A0A397TBF4"/>
<dbReference type="OrthoDB" id="550575at2759"/>
<feature type="compositionally biased region" description="Low complexity" evidence="2">
    <location>
        <begin position="525"/>
        <end position="534"/>
    </location>
</feature>
<feature type="coiled-coil region" evidence="1">
    <location>
        <begin position="52"/>
        <end position="86"/>
    </location>
</feature>
<dbReference type="GO" id="GO:0031146">
    <property type="term" value="P:SCF-dependent proteasomal ubiquitin-dependent protein catabolic process"/>
    <property type="evidence" value="ECO:0007669"/>
    <property type="project" value="TreeGrafter"/>
</dbReference>
<dbReference type="SUPFAM" id="SSF52047">
    <property type="entry name" value="RNI-like"/>
    <property type="match status" value="1"/>
</dbReference>
<sequence>MVTDQPKALRVKHPSDSTSNEQEVIRYTKKLAQIFGLDEQNAEVYTALSSENRALVKRLDDYYSQHKKLKKKVKRLEKYVDEHLNLLRDDISELYVMKHCNCSSSSESSSSESSDSDTIKHKEIWKKNIQHILFMTHTSIFIIPELLEQILYFLAIDNLLYPTLFVSRPWYRCGAPILWKRAELKGNDLYAYHYFPDDYNYCVKERSRLERFIKLVCGKQKPIYSSNLTHLEITYYHSLSDKKIKGIVSLCPNIIYLNFKTSTGFSDDALNLIAGAYPNLRYLNLWDTRAITDKGLYAIARSCCKLEYLNISYCRDISDKSLFEIAGNCHDLQEFHFAGAWWITDKSISCILNSCPNLRNLDIAYSKGKIKDATMLIQRCLSIEYLDFADVMAFCNDELIIAIIKGSLNLRHLELGHNDIGDEVTEAIAHICHKLEHLGLTGCPFLSEPSICNVIRSCPRLQHLKLGYCNITSTTIREIARSCLNLKSLDLEGCENISKKAMDQLNPNIHIENLPDCDADEEYYCSNSESSSSETESEDEEVYSNNVPPPMIMGTVDDFISELLNRELALEW</sequence>
<reference evidence="4 5" key="1">
    <citation type="submission" date="2018-06" db="EMBL/GenBank/DDBJ databases">
        <title>Comparative genomics reveals the genomic features of Rhizophagus irregularis, R. cerebriforme, R. diaphanum and Gigaspora rosea, and their symbiotic lifestyle signature.</title>
        <authorList>
            <person name="Morin E."/>
            <person name="San Clemente H."/>
            <person name="Chen E.C.H."/>
            <person name="De La Providencia I."/>
            <person name="Hainaut M."/>
            <person name="Kuo A."/>
            <person name="Kohler A."/>
            <person name="Murat C."/>
            <person name="Tang N."/>
            <person name="Roy S."/>
            <person name="Loubradou J."/>
            <person name="Henrissat B."/>
            <person name="Grigoriev I.V."/>
            <person name="Corradi N."/>
            <person name="Roux C."/>
            <person name="Martin F.M."/>
        </authorList>
    </citation>
    <scope>NUCLEOTIDE SEQUENCE [LARGE SCALE GENOMIC DNA]</scope>
    <source>
        <strain evidence="4 5">DAOM 227022</strain>
    </source>
</reference>
<keyword evidence="1" id="KW-0175">Coiled coil</keyword>
<dbReference type="Gene3D" id="3.80.10.10">
    <property type="entry name" value="Ribonuclease Inhibitor"/>
    <property type="match status" value="2"/>
</dbReference>
<feature type="region of interest" description="Disordered" evidence="2">
    <location>
        <begin position="525"/>
        <end position="550"/>
    </location>
</feature>
<dbReference type="SMART" id="SM00367">
    <property type="entry name" value="LRR_CC"/>
    <property type="match status" value="8"/>
</dbReference>
<dbReference type="Pfam" id="PF25372">
    <property type="entry name" value="DUF7885"/>
    <property type="match status" value="1"/>
</dbReference>
<dbReference type="EMBL" id="QKYT01000059">
    <property type="protein sequence ID" value="RIA95570.1"/>
    <property type="molecule type" value="Genomic_DNA"/>
</dbReference>
<evidence type="ECO:0000313" key="5">
    <source>
        <dbReference type="Proteomes" id="UP000265703"/>
    </source>
</evidence>
<proteinExistence type="predicted"/>
<feature type="region of interest" description="Disordered" evidence="2">
    <location>
        <begin position="1"/>
        <end position="21"/>
    </location>
</feature>
<dbReference type="GO" id="GO:0019005">
    <property type="term" value="C:SCF ubiquitin ligase complex"/>
    <property type="evidence" value="ECO:0007669"/>
    <property type="project" value="TreeGrafter"/>
</dbReference>
<dbReference type="InterPro" id="IPR001611">
    <property type="entry name" value="Leu-rich_rpt"/>
</dbReference>
<dbReference type="PANTHER" id="PTHR13318">
    <property type="entry name" value="PARTNER OF PAIRED, ISOFORM B-RELATED"/>
    <property type="match status" value="1"/>
</dbReference>
<dbReference type="Proteomes" id="UP000265703">
    <property type="component" value="Unassembled WGS sequence"/>
</dbReference>
<feature type="domain" description="F-box/LRR-repeat protein 15-like leucin rich repeat" evidence="3">
    <location>
        <begin position="396"/>
        <end position="503"/>
    </location>
</feature>
<organism evidence="4 5">
    <name type="scientific">Glomus cerebriforme</name>
    <dbReference type="NCBI Taxonomy" id="658196"/>
    <lineage>
        <taxon>Eukaryota</taxon>
        <taxon>Fungi</taxon>
        <taxon>Fungi incertae sedis</taxon>
        <taxon>Mucoromycota</taxon>
        <taxon>Glomeromycotina</taxon>
        <taxon>Glomeromycetes</taxon>
        <taxon>Glomerales</taxon>
        <taxon>Glomeraceae</taxon>
        <taxon>Glomus</taxon>
    </lineage>
</organism>
<evidence type="ECO:0000256" key="2">
    <source>
        <dbReference type="SAM" id="MobiDB-lite"/>
    </source>
</evidence>
<evidence type="ECO:0000313" key="4">
    <source>
        <dbReference type="EMBL" id="RIA95570.1"/>
    </source>
</evidence>
<gene>
    <name evidence="4" type="ORF">C1645_816515</name>
</gene>
<dbReference type="AlphaFoldDB" id="A0A397TBF4"/>
<keyword evidence="5" id="KW-1185">Reference proteome</keyword>
<dbReference type="Pfam" id="PF13516">
    <property type="entry name" value="LRR_6"/>
    <property type="match status" value="2"/>
</dbReference>
<comment type="caution">
    <text evidence="4">The sequence shown here is derived from an EMBL/GenBank/DDBJ whole genome shotgun (WGS) entry which is preliminary data.</text>
</comment>
<dbReference type="InterPro" id="IPR032675">
    <property type="entry name" value="LRR_dom_sf"/>
</dbReference>
<evidence type="ECO:0000256" key="1">
    <source>
        <dbReference type="SAM" id="Coils"/>
    </source>
</evidence>
<dbReference type="InterPro" id="IPR057207">
    <property type="entry name" value="FBXL15_LRR"/>
</dbReference>
<accession>A0A397TBF4</accession>